<keyword evidence="2" id="KW-1185">Reference proteome</keyword>
<gene>
    <name evidence="1" type="ORF">OIU79_012539</name>
</gene>
<accession>A0A9Q0T3L4</accession>
<name>A0A9Q0T3L4_SALPP</name>
<protein>
    <submittedName>
        <fullName evidence="1">Uncharacterized protein</fullName>
    </submittedName>
</protein>
<evidence type="ECO:0000313" key="2">
    <source>
        <dbReference type="Proteomes" id="UP001151532"/>
    </source>
</evidence>
<sequence>MLYNSNTLDREGGGGIKIKIKLQGHETGVAFCFPVHE</sequence>
<evidence type="ECO:0000313" key="1">
    <source>
        <dbReference type="EMBL" id="KAJ6699300.1"/>
    </source>
</evidence>
<dbReference type="EMBL" id="JAPFFK010000017">
    <property type="protein sequence ID" value="KAJ6699300.1"/>
    <property type="molecule type" value="Genomic_DNA"/>
</dbReference>
<proteinExistence type="predicted"/>
<reference evidence="1" key="2">
    <citation type="journal article" date="2023" name="Int. J. Mol. Sci.">
        <title>De Novo Assembly and Annotation of 11 Diverse Shrub Willow (Salix) Genomes Reveals Novel Gene Organization in Sex-Linked Regions.</title>
        <authorList>
            <person name="Hyden B."/>
            <person name="Feng K."/>
            <person name="Yates T.B."/>
            <person name="Jawdy S."/>
            <person name="Cereghino C."/>
            <person name="Smart L.B."/>
            <person name="Muchero W."/>
        </authorList>
    </citation>
    <scope>NUCLEOTIDE SEQUENCE</scope>
    <source>
        <tissue evidence="1">Shoot tip</tissue>
    </source>
</reference>
<comment type="caution">
    <text evidence="1">The sequence shown here is derived from an EMBL/GenBank/DDBJ whole genome shotgun (WGS) entry which is preliminary data.</text>
</comment>
<dbReference type="Proteomes" id="UP001151532">
    <property type="component" value="Chromosome 6"/>
</dbReference>
<dbReference type="AlphaFoldDB" id="A0A9Q0T3L4"/>
<organism evidence="1 2">
    <name type="scientific">Salix purpurea</name>
    <name type="common">Purple osier willow</name>
    <dbReference type="NCBI Taxonomy" id="77065"/>
    <lineage>
        <taxon>Eukaryota</taxon>
        <taxon>Viridiplantae</taxon>
        <taxon>Streptophyta</taxon>
        <taxon>Embryophyta</taxon>
        <taxon>Tracheophyta</taxon>
        <taxon>Spermatophyta</taxon>
        <taxon>Magnoliopsida</taxon>
        <taxon>eudicotyledons</taxon>
        <taxon>Gunneridae</taxon>
        <taxon>Pentapetalae</taxon>
        <taxon>rosids</taxon>
        <taxon>fabids</taxon>
        <taxon>Malpighiales</taxon>
        <taxon>Salicaceae</taxon>
        <taxon>Saliceae</taxon>
        <taxon>Salix</taxon>
    </lineage>
</organism>
<reference evidence="1" key="1">
    <citation type="submission" date="2022-11" db="EMBL/GenBank/DDBJ databases">
        <authorList>
            <person name="Hyden B.L."/>
            <person name="Feng K."/>
            <person name="Yates T."/>
            <person name="Jawdy S."/>
            <person name="Smart L.B."/>
            <person name="Muchero W."/>
        </authorList>
    </citation>
    <scope>NUCLEOTIDE SEQUENCE</scope>
    <source>
        <tissue evidence="1">Shoot tip</tissue>
    </source>
</reference>